<dbReference type="Gene3D" id="3.40.50.1820">
    <property type="entry name" value="alpha/beta hydrolase"/>
    <property type="match status" value="1"/>
</dbReference>
<proteinExistence type="predicted"/>
<keyword evidence="3" id="KW-0325">Glycoprotein</keyword>
<dbReference type="Proteomes" id="UP001199795">
    <property type="component" value="Unassembled WGS sequence"/>
</dbReference>
<dbReference type="InterPro" id="IPR050278">
    <property type="entry name" value="Serine_Prot_S9B/DPPIV"/>
</dbReference>
<dbReference type="AlphaFoldDB" id="A0AAE3ENA5"/>
<evidence type="ECO:0000259" key="5">
    <source>
        <dbReference type="Pfam" id="PF00326"/>
    </source>
</evidence>
<dbReference type="EMBL" id="JAKKDU010000004">
    <property type="protein sequence ID" value="MCF7567602.1"/>
    <property type="molecule type" value="Genomic_DNA"/>
</dbReference>
<dbReference type="FunFam" id="3.40.50.1820:FF:000003">
    <property type="entry name" value="Dipeptidyl peptidase 4"/>
    <property type="match status" value="1"/>
</dbReference>
<evidence type="ECO:0000256" key="4">
    <source>
        <dbReference type="SAM" id="SignalP"/>
    </source>
</evidence>
<evidence type="ECO:0000256" key="2">
    <source>
        <dbReference type="ARBA" id="ARBA00022801"/>
    </source>
</evidence>
<dbReference type="InterPro" id="IPR029058">
    <property type="entry name" value="AB_hydrolase_fold"/>
</dbReference>
<feature type="chain" id="PRO_5041974192" evidence="4">
    <location>
        <begin position="21"/>
        <end position="743"/>
    </location>
</feature>
<dbReference type="Pfam" id="PF00930">
    <property type="entry name" value="DPPIV_N"/>
    <property type="match status" value="1"/>
</dbReference>
<dbReference type="Gene3D" id="2.140.10.30">
    <property type="entry name" value="Dipeptidylpeptidase IV, N-terminal domain"/>
    <property type="match status" value="1"/>
</dbReference>
<evidence type="ECO:0000259" key="6">
    <source>
        <dbReference type="Pfam" id="PF00930"/>
    </source>
</evidence>
<reference evidence="7" key="1">
    <citation type="submission" date="2022-01" db="EMBL/GenBank/DDBJ databases">
        <title>Draft genome sequence of Sabulilitoribacter arenilitoris KCTC 52401.</title>
        <authorList>
            <person name="Oh J.-S."/>
        </authorList>
    </citation>
    <scope>NUCLEOTIDE SEQUENCE</scope>
    <source>
        <strain evidence="7">HMF6543</strain>
    </source>
</reference>
<feature type="domain" description="Dipeptidylpeptidase IV N-terminal" evidence="6">
    <location>
        <begin position="98"/>
        <end position="440"/>
    </location>
</feature>
<evidence type="ECO:0000256" key="3">
    <source>
        <dbReference type="ARBA" id="ARBA00023180"/>
    </source>
</evidence>
<dbReference type="PROSITE" id="PS00708">
    <property type="entry name" value="PRO_ENDOPEP_SER"/>
    <property type="match status" value="1"/>
</dbReference>
<evidence type="ECO:0000313" key="7">
    <source>
        <dbReference type="EMBL" id="MCF7567602.1"/>
    </source>
</evidence>
<comment type="caution">
    <text evidence="7">The sequence shown here is derived from an EMBL/GenBank/DDBJ whole genome shotgun (WGS) entry which is preliminary data.</text>
</comment>
<evidence type="ECO:0000313" key="8">
    <source>
        <dbReference type="Proteomes" id="UP001199795"/>
    </source>
</evidence>
<dbReference type="InterPro" id="IPR002469">
    <property type="entry name" value="Peptidase_S9B_N"/>
</dbReference>
<name>A0AAE3ENA5_9FLAO</name>
<dbReference type="SUPFAM" id="SSF82171">
    <property type="entry name" value="DPP6 N-terminal domain-like"/>
    <property type="match status" value="1"/>
</dbReference>
<organism evidence="7 8">
    <name type="scientific">Wocania arenilitoris</name>
    <dbReference type="NCBI Taxonomy" id="2044858"/>
    <lineage>
        <taxon>Bacteria</taxon>
        <taxon>Pseudomonadati</taxon>
        <taxon>Bacteroidota</taxon>
        <taxon>Flavobacteriia</taxon>
        <taxon>Flavobacteriales</taxon>
        <taxon>Flavobacteriaceae</taxon>
        <taxon>Wocania</taxon>
    </lineage>
</organism>
<dbReference type="PANTHER" id="PTHR11731">
    <property type="entry name" value="PROTEASE FAMILY S9B,C DIPEPTIDYL-PEPTIDASE IV-RELATED"/>
    <property type="match status" value="1"/>
</dbReference>
<evidence type="ECO:0000256" key="1">
    <source>
        <dbReference type="ARBA" id="ARBA00022670"/>
    </source>
</evidence>
<feature type="domain" description="Peptidase S9 prolyl oligopeptidase catalytic" evidence="5">
    <location>
        <begin position="530"/>
        <end position="726"/>
    </location>
</feature>
<dbReference type="GO" id="GO:0006508">
    <property type="term" value="P:proteolysis"/>
    <property type="evidence" value="ECO:0007669"/>
    <property type="project" value="UniProtKB-KW"/>
</dbReference>
<keyword evidence="2" id="KW-0378">Hydrolase</keyword>
<dbReference type="PANTHER" id="PTHR11731:SF193">
    <property type="entry name" value="DIPEPTIDYL PEPTIDASE 9"/>
    <property type="match status" value="1"/>
</dbReference>
<keyword evidence="8" id="KW-1185">Reference proteome</keyword>
<dbReference type="InterPro" id="IPR002471">
    <property type="entry name" value="Pept_S9_AS"/>
</dbReference>
<dbReference type="RefSeq" id="WP_237238951.1">
    <property type="nucleotide sequence ID" value="NZ_JAKKDU010000004.1"/>
</dbReference>
<keyword evidence="4" id="KW-0732">Signal</keyword>
<dbReference type="GO" id="GO:0008239">
    <property type="term" value="F:dipeptidyl-peptidase activity"/>
    <property type="evidence" value="ECO:0007669"/>
    <property type="project" value="TreeGrafter"/>
</dbReference>
<dbReference type="Pfam" id="PF00326">
    <property type="entry name" value="Peptidase_S9"/>
    <property type="match status" value="1"/>
</dbReference>
<keyword evidence="1" id="KW-0645">Protease</keyword>
<feature type="signal peptide" evidence="4">
    <location>
        <begin position="1"/>
        <end position="20"/>
    </location>
</feature>
<gene>
    <name evidence="7" type="ORF">L3X37_04385</name>
</gene>
<dbReference type="GO" id="GO:0004252">
    <property type="term" value="F:serine-type endopeptidase activity"/>
    <property type="evidence" value="ECO:0007669"/>
    <property type="project" value="InterPro"/>
</dbReference>
<sequence length="743" mass="85544">MKLLRLPLFICFFISTVLSAQTKQISLEEIWDDTFRTERLEVLHSMKNGQQYSVLNFNRNTRSTSIDIYDYKTLKKIKTLVSSLDISELEYFTDYTFSDDESKIILATNEESIYRRSTLGNYYVYDTAKKSISLISENRIQEPTFSPDGNKVAFGYQNNLYTKDLTANTTTQITFDGEKNKIINGITDWVYEEEFAFVCAFEWNADSDKIAFIRFNETDVPEFSMDVYGTALYQTQQVFKYPKAGEKNALVSLHIYNLETEKTNKVKVNKAYSDFYIPRIKWTNNPNILSAQYINRHQNELDLWMINAKTNTSNLVLAEKDDAYVDITDNLTFLKDNSFIWTSEKDGYNHIYHYSNTGKLINQITKGNWEVTNYYGFDENTNRIFYQSVENGSINRDVYSIKLNGRDKKRLTKSEGTNNASFSADFSYFINTFSSATTPPEYTLNSSASGNVIKSIKDNDVLSKNLSYYKTSKKEFSTINVNGNDLNMWMIKPAYFDATKQYPLLMYQYSGPGSQQVANQWNNSNDYWYQHLAQQDYVIACVDGRGTGFKGAAFKKVTQNELGKYEVEDQIQAAKQLGALPYIDASRIGIWGWSYGGFMSSNALFKGNDVFKMAIAVAPVSSWRFYDTIYTERYMTTPQENASGYDDNSPINHVDKLKGDYLLIHGSADDNVHLQNTMRLVEALIQADKQFDWMIYPDKNHGIYGGNTRLHLYKKMTNFINANLGDKREKGKESESKKIEIKG</sequence>
<accession>A0AAE3ENA5</accession>
<protein>
    <submittedName>
        <fullName evidence="7">S9 family peptidase</fullName>
    </submittedName>
</protein>
<dbReference type="InterPro" id="IPR001375">
    <property type="entry name" value="Peptidase_S9_cat"/>
</dbReference>
<dbReference type="SUPFAM" id="SSF53474">
    <property type="entry name" value="alpha/beta-Hydrolases"/>
    <property type="match status" value="1"/>
</dbReference>